<dbReference type="AlphaFoldDB" id="A0A202C841"/>
<reference evidence="2" key="1">
    <citation type="submission" date="2017-02" db="EMBL/GenBank/DDBJ databases">
        <authorList>
            <person name="Tetz G."/>
            <person name="Tetz V."/>
        </authorList>
    </citation>
    <scope>NUCLEOTIDE SEQUENCE [LARGE SCALE GENOMIC DNA]</scope>
    <source>
        <strain evidence="2">VT16-26</strain>
    </source>
</reference>
<name>A0A202C841_9FLAO</name>
<keyword evidence="2" id="KW-1185">Reference proteome</keyword>
<sequence>MERFSNKIEELMKTAEIEIENFDLKEAEKIIASFSELPSISGFPYKIILVKNAEGKIYSKFRQWDTAYNLKHWTSGIYNLDRLRIITDENVLSETESDLLKEHLAKLEKIHLPESINEEKAIILDGSEWKFGVCLANKNIDYCWRAATEDIQLFVPIINVLRAKYLDRI</sequence>
<dbReference type="Proteomes" id="UP000196355">
    <property type="component" value="Unassembled WGS sequence"/>
</dbReference>
<organism evidence="1 2">
    <name type="scientific">Chryseobacterium mucoviscidosis</name>
    <dbReference type="NCBI Taxonomy" id="1945581"/>
    <lineage>
        <taxon>Bacteria</taxon>
        <taxon>Pseudomonadati</taxon>
        <taxon>Bacteroidota</taxon>
        <taxon>Flavobacteriia</taxon>
        <taxon>Flavobacteriales</taxon>
        <taxon>Weeksellaceae</taxon>
        <taxon>Chryseobacterium group</taxon>
        <taxon>Chryseobacterium</taxon>
    </lineage>
</organism>
<accession>A0A202C841</accession>
<evidence type="ECO:0000313" key="1">
    <source>
        <dbReference type="EMBL" id="OVE59930.1"/>
    </source>
</evidence>
<dbReference type="EMBL" id="MVAG01000084">
    <property type="protein sequence ID" value="OVE59930.1"/>
    <property type="molecule type" value="Genomic_DNA"/>
</dbReference>
<protein>
    <submittedName>
        <fullName evidence="1">Uncharacterized protein</fullName>
    </submittedName>
</protein>
<comment type="caution">
    <text evidence="1">The sequence shown here is derived from an EMBL/GenBank/DDBJ whole genome shotgun (WGS) entry which is preliminary data.</text>
</comment>
<proteinExistence type="predicted"/>
<gene>
    <name evidence="1" type="ORF">B0E34_04865</name>
</gene>
<evidence type="ECO:0000313" key="2">
    <source>
        <dbReference type="Proteomes" id="UP000196355"/>
    </source>
</evidence>
<dbReference type="RefSeq" id="WP_087707376.1">
    <property type="nucleotide sequence ID" value="NZ_MVAG01000084.1"/>
</dbReference>